<sequence length="163" mass="18243">MGWKKWMGPGAVLLAGIFGFGIWKQVEADRVKTVQEQLGPLEVIVDGEPVVLDSCYTSVDRVHGFESEMVSYQSFAELETLLKNQQENGRPVVLDENSIWTVTQNPKAAYSLVWYAPDETKTPADFSNADLASHRGDLLLVERRQTSVELDADILQQFALLVE</sequence>
<dbReference type="EMBL" id="SRYG01000006">
    <property type="protein sequence ID" value="TGY66515.1"/>
    <property type="molecule type" value="Genomic_DNA"/>
</dbReference>
<comment type="caution">
    <text evidence="1">The sequence shown here is derived from an EMBL/GenBank/DDBJ whole genome shotgun (WGS) entry which is preliminary data.</text>
</comment>
<keyword evidence="2" id="KW-1185">Reference proteome</keyword>
<organism evidence="1 2">
    <name type="scientific">Dubosiella muris</name>
    <dbReference type="NCBI Taxonomy" id="3038133"/>
    <lineage>
        <taxon>Bacteria</taxon>
        <taxon>Bacillati</taxon>
        <taxon>Bacillota</taxon>
        <taxon>Erysipelotrichia</taxon>
        <taxon>Erysipelotrichales</taxon>
        <taxon>Erysipelotrichaceae</taxon>
        <taxon>Dubosiella</taxon>
    </lineage>
</organism>
<evidence type="ECO:0000313" key="2">
    <source>
        <dbReference type="Proteomes" id="UP000308836"/>
    </source>
</evidence>
<gene>
    <name evidence="1" type="ORF">E5336_04260</name>
</gene>
<reference evidence="1" key="1">
    <citation type="submission" date="2019-04" db="EMBL/GenBank/DDBJ databases">
        <title>Microbes associate with the intestines of laboratory mice.</title>
        <authorList>
            <person name="Navarre W."/>
            <person name="Wong E."/>
            <person name="Huang K."/>
            <person name="Tropini C."/>
            <person name="Ng K."/>
            <person name="Yu B."/>
        </authorList>
    </citation>
    <scope>NUCLEOTIDE SEQUENCE</scope>
    <source>
        <strain evidence="1">NM09_H32</strain>
    </source>
</reference>
<name>A0AC61R911_9FIRM</name>
<accession>A0AC61R911</accession>
<dbReference type="Proteomes" id="UP000308836">
    <property type="component" value="Unassembled WGS sequence"/>
</dbReference>
<evidence type="ECO:0000313" key="1">
    <source>
        <dbReference type="EMBL" id="TGY66515.1"/>
    </source>
</evidence>
<protein>
    <submittedName>
        <fullName evidence="1">Uncharacterized protein</fullName>
    </submittedName>
</protein>
<proteinExistence type="predicted"/>